<name>A0A383DP48_9ZZZZ</name>
<dbReference type="Gene3D" id="3.20.20.100">
    <property type="entry name" value="NADP-dependent oxidoreductase domain"/>
    <property type="match status" value="1"/>
</dbReference>
<feature type="domain" description="NADP-dependent oxidoreductase" evidence="1">
    <location>
        <begin position="4"/>
        <end position="127"/>
    </location>
</feature>
<accession>A0A383DP48</accession>
<evidence type="ECO:0000259" key="1">
    <source>
        <dbReference type="Pfam" id="PF00248"/>
    </source>
</evidence>
<organism evidence="2">
    <name type="scientific">marine metagenome</name>
    <dbReference type="NCBI Taxonomy" id="408172"/>
    <lineage>
        <taxon>unclassified sequences</taxon>
        <taxon>metagenomes</taxon>
        <taxon>ecological metagenomes</taxon>
    </lineage>
</organism>
<dbReference type="InterPro" id="IPR036812">
    <property type="entry name" value="NAD(P)_OxRdtase_dom_sf"/>
</dbReference>
<dbReference type="InterPro" id="IPR053135">
    <property type="entry name" value="AKR2_Oxidoreductase"/>
</dbReference>
<dbReference type="Pfam" id="PF00248">
    <property type="entry name" value="Aldo_ket_red"/>
    <property type="match status" value="1"/>
</dbReference>
<evidence type="ECO:0000313" key="2">
    <source>
        <dbReference type="EMBL" id="SVE45628.1"/>
    </source>
</evidence>
<proteinExistence type="predicted"/>
<dbReference type="AlphaFoldDB" id="A0A383DP48"/>
<feature type="non-terminal residue" evidence="2">
    <location>
        <position position="1"/>
    </location>
</feature>
<protein>
    <recommendedName>
        <fullName evidence="1">NADP-dependent oxidoreductase domain-containing protein</fullName>
    </recommendedName>
</protein>
<dbReference type="SUPFAM" id="SSF51430">
    <property type="entry name" value="NAD(P)-linked oxidoreductase"/>
    <property type="match status" value="1"/>
</dbReference>
<dbReference type="InterPro" id="IPR023210">
    <property type="entry name" value="NADP_OxRdtase_dom"/>
</dbReference>
<dbReference type="PANTHER" id="PTHR43312">
    <property type="entry name" value="D-THREO-ALDOSE 1-DEHYDROGENASE"/>
    <property type="match status" value="1"/>
</dbReference>
<dbReference type="EMBL" id="UINC01218559">
    <property type="protein sequence ID" value="SVE45628.1"/>
    <property type="molecule type" value="Genomic_DNA"/>
</dbReference>
<dbReference type="PANTHER" id="PTHR43312:SF1">
    <property type="entry name" value="NADP-DEPENDENT OXIDOREDUCTASE DOMAIN-CONTAINING PROTEIN"/>
    <property type="match status" value="1"/>
</dbReference>
<gene>
    <name evidence="2" type="ORF">METZ01_LOCUS498482</name>
</gene>
<reference evidence="2" key="1">
    <citation type="submission" date="2018-05" db="EMBL/GenBank/DDBJ databases">
        <authorList>
            <person name="Lanie J.A."/>
            <person name="Ng W.-L."/>
            <person name="Kazmierczak K.M."/>
            <person name="Andrzejewski T.M."/>
            <person name="Davidsen T.M."/>
            <person name="Wayne K.J."/>
            <person name="Tettelin H."/>
            <person name="Glass J.I."/>
            <person name="Rusch D."/>
            <person name="Podicherti R."/>
            <person name="Tsui H.-C.T."/>
            <person name="Winkler M.E."/>
        </authorList>
    </citation>
    <scope>NUCLEOTIDE SEQUENCE</scope>
</reference>
<sequence>FSIYNPDELEPLLALYKPDIVQTPYNILDRRIKSSGWLQKLNENNIEIQARSIFLQGLLLMSPIKRNKLFYKWRFLWRDLESWLVKNNISALEASLRFAMSERNFDYVIVGVETQKQLEEIIRISKSNCDLDFPESLSTSDVNLIEPVNWIC</sequence>